<protein>
    <submittedName>
        <fullName evidence="7">Response regulator protein TmoT</fullName>
    </submittedName>
</protein>
<dbReference type="SMART" id="SM00448">
    <property type="entry name" value="REC"/>
    <property type="match status" value="1"/>
</dbReference>
<keyword evidence="8" id="KW-1185">Reference proteome</keyword>
<dbReference type="Gene3D" id="1.10.10.10">
    <property type="entry name" value="Winged helix-like DNA-binding domain superfamily/Winged helix DNA-binding domain"/>
    <property type="match status" value="1"/>
</dbReference>
<evidence type="ECO:0000259" key="5">
    <source>
        <dbReference type="PROSITE" id="PS50043"/>
    </source>
</evidence>
<dbReference type="PANTHER" id="PTHR44688">
    <property type="entry name" value="DNA-BINDING TRANSCRIPTIONAL ACTIVATOR DEVR_DOSR"/>
    <property type="match status" value="1"/>
</dbReference>
<evidence type="ECO:0000256" key="2">
    <source>
        <dbReference type="ARBA" id="ARBA00023125"/>
    </source>
</evidence>
<dbReference type="InterPro" id="IPR011006">
    <property type="entry name" value="CheY-like_superfamily"/>
</dbReference>
<evidence type="ECO:0000256" key="1">
    <source>
        <dbReference type="ARBA" id="ARBA00023015"/>
    </source>
</evidence>
<accession>A0ABM8WI63</accession>
<comment type="caution">
    <text evidence="7">The sequence shown here is derived from an EMBL/GenBank/DDBJ whole genome shotgun (WGS) entry which is preliminary data.</text>
</comment>
<dbReference type="InterPro" id="IPR000792">
    <property type="entry name" value="Tscrpt_reg_LuxR_C"/>
</dbReference>
<proteinExistence type="predicted"/>
<evidence type="ECO:0000313" key="8">
    <source>
        <dbReference type="Proteomes" id="UP000721236"/>
    </source>
</evidence>
<dbReference type="Gene3D" id="3.40.50.2300">
    <property type="match status" value="1"/>
</dbReference>
<organism evidence="7 8">
    <name type="scientific">Cupriavidus respiraculi</name>
    <dbReference type="NCBI Taxonomy" id="195930"/>
    <lineage>
        <taxon>Bacteria</taxon>
        <taxon>Pseudomonadati</taxon>
        <taxon>Pseudomonadota</taxon>
        <taxon>Betaproteobacteria</taxon>
        <taxon>Burkholderiales</taxon>
        <taxon>Burkholderiaceae</taxon>
        <taxon>Cupriavidus</taxon>
    </lineage>
</organism>
<dbReference type="Proteomes" id="UP000721236">
    <property type="component" value="Unassembled WGS sequence"/>
</dbReference>
<dbReference type="SUPFAM" id="SSF52172">
    <property type="entry name" value="CheY-like"/>
    <property type="match status" value="1"/>
</dbReference>
<feature type="domain" description="Response regulatory" evidence="6">
    <location>
        <begin position="18"/>
        <end position="132"/>
    </location>
</feature>
<dbReference type="InterPro" id="IPR016032">
    <property type="entry name" value="Sig_transdc_resp-reg_C-effctor"/>
</dbReference>
<keyword evidence="1" id="KW-0805">Transcription regulation</keyword>
<feature type="modified residue" description="4-aspartylphosphate" evidence="4">
    <location>
        <position position="67"/>
    </location>
</feature>
<dbReference type="SMART" id="SM00421">
    <property type="entry name" value="HTH_LUXR"/>
    <property type="match status" value="1"/>
</dbReference>
<dbReference type="PROSITE" id="PS50110">
    <property type="entry name" value="RESPONSE_REGULATORY"/>
    <property type="match status" value="1"/>
</dbReference>
<feature type="domain" description="HTH luxR-type" evidence="5">
    <location>
        <begin position="148"/>
        <end position="213"/>
    </location>
</feature>
<dbReference type="RefSeq" id="WP_224039493.1">
    <property type="nucleotide sequence ID" value="NZ_CAJZAH010000001.1"/>
</dbReference>
<gene>
    <name evidence="7" type="primary">tmoT_3</name>
    <name evidence="7" type="ORF">LMG21510_00567</name>
</gene>
<keyword evidence="3" id="KW-0804">Transcription</keyword>
<dbReference type="SUPFAM" id="SSF46894">
    <property type="entry name" value="C-terminal effector domain of the bipartite response regulators"/>
    <property type="match status" value="1"/>
</dbReference>
<keyword evidence="2" id="KW-0238">DNA-binding</keyword>
<dbReference type="Pfam" id="PF00196">
    <property type="entry name" value="GerE"/>
    <property type="match status" value="1"/>
</dbReference>
<name>A0ABM8WI63_9BURK</name>
<dbReference type="PRINTS" id="PR00038">
    <property type="entry name" value="HTHLUXR"/>
</dbReference>
<sequence>MNALPTPGPQEQGPSDSLVYIVDDDPSLNDALRELLQSVGIASRGFLCARDFLRQEPVDAPSCLVLDVRLRGTSGLELQAQLARLRPDLPVVVMTAHGDVGMTVRAMKAGARDFLAKPVREQDFLDAVGEALEADRRQRERRRLAAALHARFATLSVREREVMLFAVQGLMNKQIADRLGLSIVTVKIHRSNAMRKMAARTFADLVRMAHELEGGAHAGGMRAPLRSAPAPLAATAY</sequence>
<evidence type="ECO:0000256" key="3">
    <source>
        <dbReference type="ARBA" id="ARBA00023163"/>
    </source>
</evidence>
<dbReference type="PANTHER" id="PTHR44688:SF16">
    <property type="entry name" value="DNA-BINDING TRANSCRIPTIONAL ACTIVATOR DEVR_DOSR"/>
    <property type="match status" value="1"/>
</dbReference>
<dbReference type="PROSITE" id="PS50043">
    <property type="entry name" value="HTH_LUXR_2"/>
    <property type="match status" value="1"/>
</dbReference>
<evidence type="ECO:0000256" key="4">
    <source>
        <dbReference type="PROSITE-ProRule" id="PRU00169"/>
    </source>
</evidence>
<evidence type="ECO:0000259" key="6">
    <source>
        <dbReference type="PROSITE" id="PS50110"/>
    </source>
</evidence>
<dbReference type="Pfam" id="PF00072">
    <property type="entry name" value="Response_reg"/>
    <property type="match status" value="1"/>
</dbReference>
<reference evidence="7 8" key="1">
    <citation type="submission" date="2021-08" db="EMBL/GenBank/DDBJ databases">
        <authorList>
            <person name="Peeters C."/>
        </authorList>
    </citation>
    <scope>NUCLEOTIDE SEQUENCE [LARGE SCALE GENOMIC DNA]</scope>
    <source>
        <strain evidence="7 8">LMG 21510</strain>
    </source>
</reference>
<dbReference type="InterPro" id="IPR036388">
    <property type="entry name" value="WH-like_DNA-bd_sf"/>
</dbReference>
<keyword evidence="4" id="KW-0597">Phosphoprotein</keyword>
<dbReference type="EMBL" id="CAJZAH010000001">
    <property type="protein sequence ID" value="CAG9166842.1"/>
    <property type="molecule type" value="Genomic_DNA"/>
</dbReference>
<evidence type="ECO:0000313" key="7">
    <source>
        <dbReference type="EMBL" id="CAG9166842.1"/>
    </source>
</evidence>
<dbReference type="PROSITE" id="PS00622">
    <property type="entry name" value="HTH_LUXR_1"/>
    <property type="match status" value="1"/>
</dbReference>
<dbReference type="CDD" id="cd06170">
    <property type="entry name" value="LuxR_C_like"/>
    <property type="match status" value="1"/>
</dbReference>
<dbReference type="InterPro" id="IPR001789">
    <property type="entry name" value="Sig_transdc_resp-reg_receiver"/>
</dbReference>